<accession>A0A1H4QWW8</accession>
<dbReference type="EMBL" id="FNTI01000001">
    <property type="protein sequence ID" value="SEC24038.1"/>
    <property type="molecule type" value="Genomic_DNA"/>
</dbReference>
<dbReference type="Proteomes" id="UP000183208">
    <property type="component" value="Unassembled WGS sequence"/>
</dbReference>
<name>A0A1H4QWW8_9BRAD</name>
<dbReference type="SUPFAM" id="SSF52499">
    <property type="entry name" value="Isochorismatase-like hydrolases"/>
    <property type="match status" value="1"/>
</dbReference>
<reference evidence="1 2" key="1">
    <citation type="submission" date="2016-10" db="EMBL/GenBank/DDBJ databases">
        <authorList>
            <person name="de Groot N.N."/>
        </authorList>
    </citation>
    <scope>NUCLEOTIDE SEQUENCE [LARGE SCALE GENOMIC DNA]</scope>
    <source>
        <strain evidence="1 2">GAS522</strain>
    </source>
</reference>
<sequence>MAQPRNIAVGGARHLQHSCCVVRENDPAGSADPVSAFAVVDVDPLRLWRDGSRALSLAMGKAGIVFLGGALLKEDVLIAALEGGAHGYDVRVLADLSVPRREGDRPLVFNPFALHGVLTITVRQALLEWAVSCDGPVAIGKVRPLLSC</sequence>
<gene>
    <name evidence="1" type="ORF">SAMN05444171_0965</name>
</gene>
<organism evidence="1 2">
    <name type="scientific">Bradyrhizobium lablabi</name>
    <dbReference type="NCBI Taxonomy" id="722472"/>
    <lineage>
        <taxon>Bacteria</taxon>
        <taxon>Pseudomonadati</taxon>
        <taxon>Pseudomonadota</taxon>
        <taxon>Alphaproteobacteria</taxon>
        <taxon>Hyphomicrobiales</taxon>
        <taxon>Nitrobacteraceae</taxon>
        <taxon>Bradyrhizobium</taxon>
    </lineage>
</organism>
<proteinExistence type="predicted"/>
<protein>
    <submittedName>
        <fullName evidence="1">Uncharacterized protein</fullName>
    </submittedName>
</protein>
<evidence type="ECO:0000313" key="2">
    <source>
        <dbReference type="Proteomes" id="UP000183208"/>
    </source>
</evidence>
<dbReference type="InterPro" id="IPR036380">
    <property type="entry name" value="Isochorismatase-like_sf"/>
</dbReference>
<evidence type="ECO:0000313" key="1">
    <source>
        <dbReference type="EMBL" id="SEC24038.1"/>
    </source>
</evidence>
<dbReference type="AlphaFoldDB" id="A0A1H4QWW8"/>